<dbReference type="OrthoDB" id="48988at2759"/>
<dbReference type="GeneID" id="17323238"/>
<reference evidence="4" key="1">
    <citation type="journal article" date="2013" name="Proc. Natl. Acad. Sci. U.S.A.">
        <title>Genome structure and metabolic features in the red seaweed Chondrus crispus shed light on evolution of the Archaeplastida.</title>
        <authorList>
            <person name="Collen J."/>
            <person name="Porcel B."/>
            <person name="Carre W."/>
            <person name="Ball S.G."/>
            <person name="Chaparro C."/>
            <person name="Tonon T."/>
            <person name="Barbeyron T."/>
            <person name="Michel G."/>
            <person name="Noel B."/>
            <person name="Valentin K."/>
            <person name="Elias M."/>
            <person name="Artiguenave F."/>
            <person name="Arun A."/>
            <person name="Aury J.M."/>
            <person name="Barbosa-Neto J.F."/>
            <person name="Bothwell J.H."/>
            <person name="Bouget F.Y."/>
            <person name="Brillet L."/>
            <person name="Cabello-Hurtado F."/>
            <person name="Capella-Gutierrez S."/>
            <person name="Charrier B."/>
            <person name="Cladiere L."/>
            <person name="Cock J.M."/>
            <person name="Coelho S.M."/>
            <person name="Colleoni C."/>
            <person name="Czjzek M."/>
            <person name="Da Silva C."/>
            <person name="Delage L."/>
            <person name="Denoeud F."/>
            <person name="Deschamps P."/>
            <person name="Dittami S.M."/>
            <person name="Gabaldon T."/>
            <person name="Gachon C.M."/>
            <person name="Groisillier A."/>
            <person name="Herve C."/>
            <person name="Jabbari K."/>
            <person name="Katinka M."/>
            <person name="Kloareg B."/>
            <person name="Kowalczyk N."/>
            <person name="Labadie K."/>
            <person name="Leblanc C."/>
            <person name="Lopez P.J."/>
            <person name="McLachlan D.H."/>
            <person name="Meslet-Cladiere L."/>
            <person name="Moustafa A."/>
            <person name="Nehr Z."/>
            <person name="Nyvall Collen P."/>
            <person name="Panaud O."/>
            <person name="Partensky F."/>
            <person name="Poulain J."/>
            <person name="Rensing S.A."/>
            <person name="Rousvoal S."/>
            <person name="Samson G."/>
            <person name="Symeonidi A."/>
            <person name="Weissenbach J."/>
            <person name="Zambounis A."/>
            <person name="Wincker P."/>
            <person name="Boyen C."/>
        </authorList>
    </citation>
    <scope>NUCLEOTIDE SEQUENCE [LARGE SCALE GENOMIC DNA]</scope>
    <source>
        <strain evidence="4">cv. Stackhouse</strain>
    </source>
</reference>
<feature type="domain" description="NADP-dependent oxidoreductase" evidence="2">
    <location>
        <begin position="124"/>
        <end position="426"/>
    </location>
</feature>
<dbReference type="EMBL" id="HG001741">
    <property type="protein sequence ID" value="CDF35690.1"/>
    <property type="molecule type" value="Genomic_DNA"/>
</dbReference>
<dbReference type="PANTHER" id="PTHR43147:SF2">
    <property type="entry name" value="NADP-DEPENDENT OXIDOREDUCTASE DOMAIN-CONTAINING PROTEIN"/>
    <property type="match status" value="1"/>
</dbReference>
<dbReference type="CDD" id="cd19101">
    <property type="entry name" value="AKR_unchar"/>
    <property type="match status" value="1"/>
</dbReference>
<dbReference type="Pfam" id="PF00248">
    <property type="entry name" value="Aldo_ket_red"/>
    <property type="match status" value="1"/>
</dbReference>
<proteinExistence type="predicted"/>
<feature type="signal peptide" evidence="1">
    <location>
        <begin position="1"/>
        <end position="21"/>
    </location>
</feature>
<keyword evidence="1" id="KW-0732">Signal</keyword>
<dbReference type="InterPro" id="IPR023210">
    <property type="entry name" value="NADP_OxRdtase_dom"/>
</dbReference>
<dbReference type="KEGG" id="ccp:CHC_T00004133001"/>
<dbReference type="Proteomes" id="UP000012073">
    <property type="component" value="Unassembled WGS sequence"/>
</dbReference>
<gene>
    <name evidence="3" type="ORF">CHC_T00004133001</name>
</gene>
<dbReference type="OMA" id="TWDLADH"/>
<evidence type="ECO:0000313" key="4">
    <source>
        <dbReference type="Proteomes" id="UP000012073"/>
    </source>
</evidence>
<dbReference type="InterPro" id="IPR036812">
    <property type="entry name" value="NAD(P)_OxRdtase_dom_sf"/>
</dbReference>
<dbReference type="Gramene" id="CDF35690">
    <property type="protein sequence ID" value="CDF35690"/>
    <property type="gene ID" value="CHC_T00004133001"/>
</dbReference>
<dbReference type="RefSeq" id="XP_005715509.1">
    <property type="nucleotide sequence ID" value="XM_005715452.1"/>
</dbReference>
<keyword evidence="4" id="KW-1185">Reference proteome</keyword>
<dbReference type="Gene3D" id="3.20.20.100">
    <property type="entry name" value="NADP-dependent oxidoreductase domain"/>
    <property type="match status" value="1"/>
</dbReference>
<organism evidence="3 4">
    <name type="scientific">Chondrus crispus</name>
    <name type="common">Carrageen Irish moss</name>
    <name type="synonym">Polymorpha crispa</name>
    <dbReference type="NCBI Taxonomy" id="2769"/>
    <lineage>
        <taxon>Eukaryota</taxon>
        <taxon>Rhodophyta</taxon>
        <taxon>Florideophyceae</taxon>
        <taxon>Rhodymeniophycidae</taxon>
        <taxon>Gigartinales</taxon>
        <taxon>Gigartinaceae</taxon>
        <taxon>Chondrus</taxon>
    </lineage>
</organism>
<accession>R7QE31</accession>
<dbReference type="SUPFAM" id="SSF51430">
    <property type="entry name" value="NAD(P)-linked oxidoreductase"/>
    <property type="match status" value="1"/>
</dbReference>
<evidence type="ECO:0000256" key="1">
    <source>
        <dbReference type="SAM" id="SignalP"/>
    </source>
</evidence>
<evidence type="ECO:0000259" key="2">
    <source>
        <dbReference type="Pfam" id="PF00248"/>
    </source>
</evidence>
<dbReference type="PANTHER" id="PTHR43147">
    <property type="entry name" value="PROTEIN TAS"/>
    <property type="match status" value="1"/>
</dbReference>
<feature type="chain" id="PRO_5004442800" description="NADP-dependent oxidoreductase domain-containing protein" evidence="1">
    <location>
        <begin position="22"/>
        <end position="449"/>
    </location>
</feature>
<dbReference type="PhylomeDB" id="R7QE31"/>
<dbReference type="STRING" id="2769.R7QE31"/>
<protein>
    <recommendedName>
        <fullName evidence="2">NADP-dependent oxidoreductase domain-containing protein</fullName>
    </recommendedName>
</protein>
<sequence>MRHRWCPRSLWLSAFGHKLHLQNLEGAVKDANSSIHFLHRRATAAPYELQVLLPYRCYFLHFSLQLRQPISSPTAMAFLNPPSLPTRSPKRRPPAPICSSLGGSKLPHTAYTTLLQDDTPLCRVITGMWRASDPRGYGPTTADVTKAIHAAVDAGFFTFDLADTYGDADLYVREYARSVGRAASQRLQFCTKLAIDPRELEGTVSKATVQHYVDRALSRMDQERIHLLQLQWADFSDTRFIDFLGYLGEMKREGKVRSVGTANFPTRQLKYVSSQGIRIASNQVSFSLLDRRPIVEMADWCSDNDVGLLAYSTLGGGFFTEKYLGLPEPTRRACGTAGLQRFSLLIKVWGGWSLFQELLYAIKVVADKHDVSMANVAVKWALQYPGLAAVIVGARLGIASETDHILNNVKAFEFSLDEEDMQILDVIALKGNDMYRLLGDSGEELQSPR</sequence>
<evidence type="ECO:0000313" key="3">
    <source>
        <dbReference type="EMBL" id="CDF35690.1"/>
    </source>
</evidence>
<name>R7QE31_CHOCR</name>
<dbReference type="AlphaFoldDB" id="R7QE31"/>